<dbReference type="InterPro" id="IPR017853">
    <property type="entry name" value="GH"/>
</dbReference>
<comment type="caution">
    <text evidence="2">The sequence shown here is derived from an EMBL/GenBank/DDBJ whole genome shotgun (WGS) entry which is preliminary data.</text>
</comment>
<evidence type="ECO:0000313" key="2">
    <source>
        <dbReference type="EMBL" id="GAA4899994.1"/>
    </source>
</evidence>
<evidence type="ECO:0000259" key="1">
    <source>
        <dbReference type="SMART" id="SM00642"/>
    </source>
</evidence>
<dbReference type="PANTHER" id="PTHR10357">
    <property type="entry name" value="ALPHA-AMYLASE FAMILY MEMBER"/>
    <property type="match status" value="1"/>
</dbReference>
<dbReference type="Gene3D" id="3.20.20.80">
    <property type="entry name" value="Glycosidases"/>
    <property type="match status" value="4"/>
</dbReference>
<dbReference type="SUPFAM" id="SSF51445">
    <property type="entry name" value="(Trans)glycosidases"/>
    <property type="match status" value="1"/>
</dbReference>
<dbReference type="PANTHER" id="PTHR10357:SF216">
    <property type="entry name" value="MALTOOLIGOSYL TREHALOSE SYNTHASE-RELATED"/>
    <property type="match status" value="1"/>
</dbReference>
<dbReference type="InterPro" id="IPR006047">
    <property type="entry name" value="GH13_cat_dom"/>
</dbReference>
<sequence>MPQSAFALPTSTYRVQLNAGFSFDDAARHVPYLASLGVTHLFCSPILQAVPGSLHGYDVVDHARISEDCGGEEAFRRLVATAHGNDLGIIVDVVPNHMAVPTPLWRNRALWDVLRSGAESEYAGWFDIDLTRSRAILMPVLGRRIGDELADGTIRLETRESHDGSEPVVVYHDHVFPVRPGTERLPLVDLLEQQWYRLAYWKVGNEELNYRRFFDVDTLAAIRVEDPAVFEASHAKLLQLFDEGLIDGFRIDHPDGLATPRGYLQMLHRATGGCWVVVEKILEPHEQLPSGSRCAGTTGYDALLRVAGLFHDPTQLPRLNDIWERVADTSEGWFGQVLQHAKEELVSSILFAEVNRLTSIAVAICDSDLRLHDHTRRAIDRAIRRLLIHMDRYRAYLEPGLPASDAESAVVRDAADRARPELDEDEQATLDLIVSLVCGQDPTGDGGGAETLPPVTTHPVTTELPDSPPDVPALRAEFMIRFAQTCGPVMAKAKEDTAFYRWNRFVGVNEVGSEPTIVGISPDAFHDFSETLATDWPATMTTLSTHDTKRSEDVRARLAALLEHARAWETCLTELRSATEDVRSPLVDGATELLVWQTLAAVRPITEERLDGYLTKAMREAKRHTTWTSPDEAYEAAVRDLAHAGLADQRCRAAWAAFDEVTGPTVRTNVLGAKLIQLAMPGVPDVYQGCEVVDLSLVDPDNRRSVDLGARAALLTKLDRSEAPPSLDAEKLLVTSRTLRVRRSHADAFRGPGSTYAPVATTTGHAVAFARGTERFGVVAVAAATRLPSVLAERGGWGEHQIILPEGRYRCALSGLEFDGGAQPLAQVLAELPVALLVAVTS</sequence>
<organism evidence="2 3">
    <name type="scientific">Tessaracoccus lubricantis</name>
    <dbReference type="NCBI Taxonomy" id="545543"/>
    <lineage>
        <taxon>Bacteria</taxon>
        <taxon>Bacillati</taxon>
        <taxon>Actinomycetota</taxon>
        <taxon>Actinomycetes</taxon>
        <taxon>Propionibacteriales</taxon>
        <taxon>Propionibacteriaceae</taxon>
        <taxon>Tessaracoccus</taxon>
    </lineage>
</organism>
<feature type="domain" description="Glycosyl hydrolase family 13 catalytic" evidence="1">
    <location>
        <begin position="6"/>
        <end position="603"/>
    </location>
</feature>
<dbReference type="CDD" id="cd11336">
    <property type="entry name" value="AmyAc_MTSase"/>
    <property type="match status" value="1"/>
</dbReference>
<evidence type="ECO:0000313" key="3">
    <source>
        <dbReference type="Proteomes" id="UP001501521"/>
    </source>
</evidence>
<gene>
    <name evidence="2" type="primary">treY</name>
    <name evidence="2" type="ORF">GCM10025789_17910</name>
</gene>
<dbReference type="SMART" id="SM00642">
    <property type="entry name" value="Aamy"/>
    <property type="match status" value="1"/>
</dbReference>
<accession>A0ABP9FF66</accession>
<dbReference type="RefSeq" id="WP_345582035.1">
    <property type="nucleotide sequence ID" value="NZ_BAABLV010000027.1"/>
</dbReference>
<dbReference type="InterPro" id="IPR012767">
    <property type="entry name" value="Trehalose_TreY"/>
</dbReference>
<dbReference type="Pfam" id="PF00128">
    <property type="entry name" value="Alpha-amylase"/>
    <property type="match status" value="1"/>
</dbReference>
<name>A0ABP9FF66_9ACTN</name>
<dbReference type="EMBL" id="BAABLV010000027">
    <property type="protein sequence ID" value="GAA4899994.1"/>
    <property type="molecule type" value="Genomic_DNA"/>
</dbReference>
<dbReference type="NCBIfam" id="TIGR02401">
    <property type="entry name" value="trehalose_TreY"/>
    <property type="match status" value="1"/>
</dbReference>
<dbReference type="Proteomes" id="UP001501521">
    <property type="component" value="Unassembled WGS sequence"/>
</dbReference>
<proteinExistence type="predicted"/>
<keyword evidence="3" id="KW-1185">Reference proteome</keyword>
<reference evidence="3" key="1">
    <citation type="journal article" date="2019" name="Int. J. Syst. Evol. Microbiol.">
        <title>The Global Catalogue of Microorganisms (GCM) 10K type strain sequencing project: providing services to taxonomists for standard genome sequencing and annotation.</title>
        <authorList>
            <consortium name="The Broad Institute Genomics Platform"/>
            <consortium name="The Broad Institute Genome Sequencing Center for Infectious Disease"/>
            <person name="Wu L."/>
            <person name="Ma J."/>
        </authorList>
    </citation>
    <scope>NUCLEOTIDE SEQUENCE [LARGE SCALE GENOMIC DNA]</scope>
    <source>
        <strain evidence="3">JCM 19125</strain>
    </source>
</reference>
<protein>
    <submittedName>
        <fullName evidence="2">Malto-oligosyltrehalose synthase</fullName>
    </submittedName>
</protein>